<sequence>MARKLAAVPAKSAGDLLVESLLQDFDDAGLEPDSRGRELLEAVRALRDRMESLQAAIAAEGETSVSSSGMVRLHPGIAEHRAHARTLSLLLAKLEVGAPEKNSAKVRAAEASWRSRHAKRGA</sequence>
<evidence type="ECO:0008006" key="5">
    <source>
        <dbReference type="Google" id="ProtNLM"/>
    </source>
</evidence>
<evidence type="ECO:0000313" key="4">
    <source>
        <dbReference type="Proteomes" id="UP000733379"/>
    </source>
</evidence>
<evidence type="ECO:0000313" key="3">
    <source>
        <dbReference type="EMBL" id="MBU3064084.1"/>
    </source>
</evidence>
<dbReference type="Proteomes" id="UP000733379">
    <property type="component" value="Unassembled WGS sequence"/>
</dbReference>
<dbReference type="RefSeq" id="WP_215919115.1">
    <property type="nucleotide sequence ID" value="NZ_JAHKNI010000007.1"/>
</dbReference>
<feature type="region of interest" description="Disordered" evidence="2">
    <location>
        <begin position="101"/>
        <end position="122"/>
    </location>
</feature>
<accession>A0ABS6B1B7</accession>
<dbReference type="EMBL" id="JAHKNI010000007">
    <property type="protein sequence ID" value="MBU3064084.1"/>
    <property type="molecule type" value="Genomic_DNA"/>
</dbReference>
<proteinExistence type="predicted"/>
<reference evidence="3 4" key="1">
    <citation type="submission" date="2021-06" db="EMBL/GenBank/DDBJ databases">
        <title>Actinomycetes sequencing.</title>
        <authorList>
            <person name="Shan Q."/>
        </authorList>
    </citation>
    <scope>NUCLEOTIDE SEQUENCE [LARGE SCALE GENOMIC DNA]</scope>
    <source>
        <strain evidence="3 4">NEAU-G5</strain>
    </source>
</reference>
<keyword evidence="4" id="KW-1185">Reference proteome</keyword>
<organism evidence="3 4">
    <name type="scientific">Nocardia albiluteola</name>
    <dbReference type="NCBI Taxonomy" id="2842303"/>
    <lineage>
        <taxon>Bacteria</taxon>
        <taxon>Bacillati</taxon>
        <taxon>Actinomycetota</taxon>
        <taxon>Actinomycetes</taxon>
        <taxon>Mycobacteriales</taxon>
        <taxon>Nocardiaceae</taxon>
        <taxon>Nocardia</taxon>
    </lineage>
</organism>
<evidence type="ECO:0000256" key="2">
    <source>
        <dbReference type="SAM" id="MobiDB-lite"/>
    </source>
</evidence>
<name>A0ABS6B1B7_9NOCA</name>
<evidence type="ECO:0000256" key="1">
    <source>
        <dbReference type="SAM" id="Coils"/>
    </source>
</evidence>
<keyword evidence="1" id="KW-0175">Coiled coil</keyword>
<comment type="caution">
    <text evidence="3">The sequence shown here is derived from an EMBL/GenBank/DDBJ whole genome shotgun (WGS) entry which is preliminary data.</text>
</comment>
<feature type="coiled-coil region" evidence="1">
    <location>
        <begin position="36"/>
        <end position="63"/>
    </location>
</feature>
<protein>
    <recommendedName>
        <fullName evidence="5">Terminase small subunit</fullName>
    </recommendedName>
</protein>
<gene>
    <name evidence="3" type="ORF">KO481_21445</name>
</gene>